<feature type="region of interest" description="Disordered" evidence="1">
    <location>
        <begin position="757"/>
        <end position="784"/>
    </location>
</feature>
<dbReference type="SUPFAM" id="SSF47923">
    <property type="entry name" value="Ypt/Rab-GAP domain of gyp1p"/>
    <property type="match status" value="1"/>
</dbReference>
<dbReference type="PANTHER" id="PTHR47219">
    <property type="entry name" value="RAB GTPASE-ACTIVATING PROTEIN 1-LIKE"/>
    <property type="match status" value="1"/>
</dbReference>
<gene>
    <name evidence="3" type="ORF">K461DRAFT_273317</name>
</gene>
<dbReference type="GO" id="GO:0031267">
    <property type="term" value="F:small GTPase binding"/>
    <property type="evidence" value="ECO:0007669"/>
    <property type="project" value="TreeGrafter"/>
</dbReference>
<feature type="compositionally biased region" description="Low complexity" evidence="1">
    <location>
        <begin position="155"/>
        <end position="177"/>
    </location>
</feature>
<dbReference type="GO" id="GO:0005096">
    <property type="term" value="F:GTPase activator activity"/>
    <property type="evidence" value="ECO:0007669"/>
    <property type="project" value="TreeGrafter"/>
</dbReference>
<feature type="compositionally biased region" description="Polar residues" evidence="1">
    <location>
        <begin position="464"/>
        <end position="487"/>
    </location>
</feature>
<dbReference type="Proteomes" id="UP000799439">
    <property type="component" value="Unassembled WGS sequence"/>
</dbReference>
<dbReference type="OrthoDB" id="289721at2759"/>
<feature type="compositionally biased region" description="Polar residues" evidence="1">
    <location>
        <begin position="88"/>
        <end position="97"/>
    </location>
</feature>
<feature type="compositionally biased region" description="Low complexity" evidence="1">
    <location>
        <begin position="376"/>
        <end position="387"/>
    </location>
</feature>
<dbReference type="AlphaFoldDB" id="A0A9P4J890"/>
<dbReference type="EMBL" id="ML996081">
    <property type="protein sequence ID" value="KAF2157178.1"/>
    <property type="molecule type" value="Genomic_DNA"/>
</dbReference>
<feature type="region of interest" description="Disordered" evidence="1">
    <location>
        <begin position="461"/>
        <end position="487"/>
    </location>
</feature>
<organism evidence="3 4">
    <name type="scientific">Myriangium duriaei CBS 260.36</name>
    <dbReference type="NCBI Taxonomy" id="1168546"/>
    <lineage>
        <taxon>Eukaryota</taxon>
        <taxon>Fungi</taxon>
        <taxon>Dikarya</taxon>
        <taxon>Ascomycota</taxon>
        <taxon>Pezizomycotina</taxon>
        <taxon>Dothideomycetes</taxon>
        <taxon>Dothideomycetidae</taxon>
        <taxon>Myriangiales</taxon>
        <taxon>Myriangiaceae</taxon>
        <taxon>Myriangium</taxon>
    </lineage>
</organism>
<evidence type="ECO:0000259" key="2">
    <source>
        <dbReference type="PROSITE" id="PS50086"/>
    </source>
</evidence>
<name>A0A9P4J890_9PEZI</name>
<feature type="compositionally biased region" description="Polar residues" evidence="1">
    <location>
        <begin position="283"/>
        <end position="296"/>
    </location>
</feature>
<feature type="region of interest" description="Disordered" evidence="1">
    <location>
        <begin position="241"/>
        <end position="429"/>
    </location>
</feature>
<dbReference type="InterPro" id="IPR035969">
    <property type="entry name" value="Rab-GAP_TBC_sf"/>
</dbReference>
<dbReference type="SMART" id="SM00164">
    <property type="entry name" value="TBC"/>
    <property type="match status" value="1"/>
</dbReference>
<sequence>MAAALQPRLAPSPILNPFPFDHRQHHHHHRPCSVFLHNHRRRRVRSHCRSLSIPEFEDHHRHGPVHSLVSPCPQSSQAAGYGPPVDNKQYSNTTLTSPRPVAAPPDILESLQLHDTSLAELTHLAGQVPCVHSLDMATIPRHASPLQMPVPDSPPELSSSKSSKSSSSFRSSILSDSVGPDGITHFEDISLNDSKRDSYDLHMQGAKDVRPRPQARPMHSMMSARKKPFPTVDVMRSVHTTQRRPGAPGRPNGVLDDKSTNLPVGRMPRPGYRTGSGSFAPASPTSRFIDSRSPSPSKGLIANNRLVRSSTSAPSGFLGVGGPIRSKTWQPGQRKTVKQLEDEYHDSDEDVPEDAIIWNVPISPLSRDPSPRRKSSQSSISSDGKSLALDRHQSAPGPSLDCIPQSPRHMLPLPRSATTGSFPDSVSEGFSIRERHQSWTKDLSDDARHISAALEAHASEALTSRKSSSENSACNTPQLSRSSTSVVSLPPIQRSNIMIDPLPISKEKEAVLTRTRPSWLPPKSKKEERRHVKEWERMMAQAAVADRRRAAKQLEEIEIARISQSSTESIWEGQILPNWDQAVTESRTRELWWRGVDSKNRGNVWKKAIGNELQLSSASYVAALKRSSATSESMIDAQIKADAASAFPETGLFATGSPLHSSLVDILKAHASYRPDVGYVSGMHRIAALLLLNMSAEDAFVSLANVLNRPLPLAFMTNDKAGSEKWVGLVMSTLKVKLPALHDHLLSERLSHVGDEPQEIASSPAVDSVVGSRPSSRAGSIKSPSKRNQVTDFIAPMLSTMFTANLDVELLSRVWDIYVFESDKLLIRAFTGLCSRVENKLYGSRAEVLAVLGAEGQSSDIWRHLGEIEGVVHDIREAGKAGKHFVGSLKKA</sequence>
<feature type="compositionally biased region" description="Polar residues" evidence="1">
    <location>
        <begin position="773"/>
        <end position="784"/>
    </location>
</feature>
<feature type="domain" description="Rab-GAP TBC" evidence="2">
    <location>
        <begin position="595"/>
        <end position="822"/>
    </location>
</feature>
<dbReference type="Pfam" id="PF00566">
    <property type="entry name" value="RabGAP-TBC"/>
    <property type="match status" value="1"/>
</dbReference>
<dbReference type="Gene3D" id="1.10.10.750">
    <property type="entry name" value="Ypt/Rab-GAP domain of gyp1p, domain 1"/>
    <property type="match status" value="1"/>
</dbReference>
<evidence type="ECO:0000313" key="4">
    <source>
        <dbReference type="Proteomes" id="UP000799439"/>
    </source>
</evidence>
<dbReference type="Gene3D" id="1.10.472.80">
    <property type="entry name" value="Ypt/Rab-GAP domain of gyp1p, domain 3"/>
    <property type="match status" value="1"/>
</dbReference>
<dbReference type="InterPro" id="IPR000195">
    <property type="entry name" value="Rab-GAP-TBC_dom"/>
</dbReference>
<dbReference type="PROSITE" id="PS50086">
    <property type="entry name" value="TBC_RABGAP"/>
    <property type="match status" value="1"/>
</dbReference>
<keyword evidence="4" id="KW-1185">Reference proteome</keyword>
<feature type="region of interest" description="Disordered" evidence="1">
    <location>
        <begin position="143"/>
        <end position="182"/>
    </location>
</feature>
<accession>A0A9P4J890</accession>
<reference evidence="3" key="1">
    <citation type="journal article" date="2020" name="Stud. Mycol.">
        <title>101 Dothideomycetes genomes: a test case for predicting lifestyles and emergence of pathogens.</title>
        <authorList>
            <person name="Haridas S."/>
            <person name="Albert R."/>
            <person name="Binder M."/>
            <person name="Bloem J."/>
            <person name="Labutti K."/>
            <person name="Salamov A."/>
            <person name="Andreopoulos B."/>
            <person name="Baker S."/>
            <person name="Barry K."/>
            <person name="Bills G."/>
            <person name="Bluhm B."/>
            <person name="Cannon C."/>
            <person name="Castanera R."/>
            <person name="Culley D."/>
            <person name="Daum C."/>
            <person name="Ezra D."/>
            <person name="Gonzalez J."/>
            <person name="Henrissat B."/>
            <person name="Kuo A."/>
            <person name="Liang C."/>
            <person name="Lipzen A."/>
            <person name="Lutzoni F."/>
            <person name="Magnuson J."/>
            <person name="Mondo S."/>
            <person name="Nolan M."/>
            <person name="Ohm R."/>
            <person name="Pangilinan J."/>
            <person name="Park H.-J."/>
            <person name="Ramirez L."/>
            <person name="Alfaro M."/>
            <person name="Sun H."/>
            <person name="Tritt A."/>
            <person name="Yoshinaga Y."/>
            <person name="Zwiers L.-H."/>
            <person name="Turgeon B."/>
            <person name="Goodwin S."/>
            <person name="Spatafora J."/>
            <person name="Crous P."/>
            <person name="Grigoriev I."/>
        </authorList>
    </citation>
    <scope>NUCLEOTIDE SEQUENCE</scope>
    <source>
        <strain evidence="3">CBS 260.36</strain>
    </source>
</reference>
<dbReference type="PANTHER" id="PTHR47219:SF15">
    <property type="entry name" value="TBC1 DOMAIN FAMILY MEMBER 12 ISOFORM X1"/>
    <property type="match status" value="1"/>
</dbReference>
<comment type="caution">
    <text evidence="3">The sequence shown here is derived from an EMBL/GenBank/DDBJ whole genome shotgun (WGS) entry which is preliminary data.</text>
</comment>
<feature type="compositionally biased region" description="Acidic residues" evidence="1">
    <location>
        <begin position="343"/>
        <end position="353"/>
    </location>
</feature>
<protein>
    <recommendedName>
        <fullName evidence="2">Rab-GAP TBC domain-containing protein</fullName>
    </recommendedName>
</protein>
<evidence type="ECO:0000256" key="1">
    <source>
        <dbReference type="SAM" id="MobiDB-lite"/>
    </source>
</evidence>
<proteinExistence type="predicted"/>
<feature type="region of interest" description="Disordered" evidence="1">
    <location>
        <begin position="59"/>
        <end position="97"/>
    </location>
</feature>
<dbReference type="InterPro" id="IPR050302">
    <property type="entry name" value="Rab_GAP_TBC_domain"/>
</dbReference>
<evidence type="ECO:0000313" key="3">
    <source>
        <dbReference type="EMBL" id="KAF2157178.1"/>
    </source>
</evidence>
<dbReference type="Gene3D" id="1.10.8.270">
    <property type="entry name" value="putative rabgap domain of human tbc1 domain family member 14 like domains"/>
    <property type="match status" value="1"/>
</dbReference>